<keyword evidence="11" id="KW-1185">Reference proteome</keyword>
<evidence type="ECO:0000256" key="3">
    <source>
        <dbReference type="ARBA" id="ARBA00023015"/>
    </source>
</evidence>
<evidence type="ECO:0000256" key="6">
    <source>
        <dbReference type="ARBA" id="ARBA00023163"/>
    </source>
</evidence>
<evidence type="ECO:0000313" key="10">
    <source>
        <dbReference type="EMBL" id="CAH8363974.1"/>
    </source>
</evidence>
<reference evidence="10 11" key="1">
    <citation type="submission" date="2022-03" db="EMBL/GenBank/DDBJ databases">
        <authorList>
            <person name="Macdonald S."/>
            <person name="Ahmed S."/>
            <person name="Newling K."/>
        </authorList>
    </citation>
    <scope>NUCLEOTIDE SEQUENCE [LARGE SCALE GENOMIC DNA]</scope>
</reference>
<dbReference type="PROSITE" id="PS00350">
    <property type="entry name" value="MADS_BOX_1"/>
    <property type="match status" value="1"/>
</dbReference>
<evidence type="ECO:0000256" key="2">
    <source>
        <dbReference type="ARBA" id="ARBA00022782"/>
    </source>
</evidence>
<dbReference type="InterPro" id="IPR050142">
    <property type="entry name" value="MADS-box/MEF2_TF"/>
</dbReference>
<dbReference type="PROSITE" id="PS51297">
    <property type="entry name" value="K_BOX"/>
    <property type="match status" value="1"/>
</dbReference>
<evidence type="ECO:0000313" key="11">
    <source>
        <dbReference type="Proteomes" id="UP001642260"/>
    </source>
</evidence>
<evidence type="ECO:0000256" key="4">
    <source>
        <dbReference type="ARBA" id="ARBA00023089"/>
    </source>
</evidence>
<dbReference type="Pfam" id="PF00319">
    <property type="entry name" value="SRF-TF"/>
    <property type="match status" value="1"/>
</dbReference>
<dbReference type="Gene3D" id="3.40.1810.10">
    <property type="entry name" value="Transcription factor, MADS-box"/>
    <property type="match status" value="1"/>
</dbReference>
<evidence type="ECO:0000259" key="9">
    <source>
        <dbReference type="PROSITE" id="PS51297"/>
    </source>
</evidence>
<comment type="caution">
    <text evidence="10">The sequence shown here is derived from an EMBL/GenBank/DDBJ whole genome shotgun (WGS) entry which is preliminary data.</text>
</comment>
<dbReference type="FunFam" id="3.40.1810.10:FF:000007">
    <property type="entry name" value="Transcription factor, MADS-box"/>
    <property type="match status" value="1"/>
</dbReference>
<keyword evidence="5" id="KW-0238">DNA-binding</keyword>
<dbReference type="AlphaFoldDB" id="A0ABC8L6H2"/>
<dbReference type="InterPro" id="IPR033896">
    <property type="entry name" value="MEF2-like_N"/>
</dbReference>
<dbReference type="GO" id="GO:0009908">
    <property type="term" value="P:flower development"/>
    <property type="evidence" value="ECO:0007669"/>
    <property type="project" value="UniProtKB-KW"/>
</dbReference>
<comment type="subcellular location">
    <subcellularLocation>
        <location evidence="1">Nucleus</location>
    </subcellularLocation>
</comment>
<dbReference type="InterPro" id="IPR036879">
    <property type="entry name" value="TF_MADSbox_sf"/>
</dbReference>
<protein>
    <submittedName>
        <fullName evidence="10">Uncharacterized protein</fullName>
    </submittedName>
</protein>
<gene>
    <name evidence="10" type="ORF">ERUC_LOCUS29730</name>
</gene>
<evidence type="ECO:0000256" key="1">
    <source>
        <dbReference type="ARBA" id="ARBA00004123"/>
    </source>
</evidence>
<sequence length="226" mass="26017">MAREKRRIKKIDNITARQVTFSKRRRGIFKKADELSVLCDADVALIIFSATGKLFEYSSSRMRDILGRYNLHASNINKVMGQPSPHHQLEDCNLYRLSQEVEDKTKQLRKLRGEDLEGLNLEELQRLEKLLESGLSRVSEKKGEFLMSQISSLEKRGSELVDENKRLRERVVTLEMAKTMASKEAVETESATTNVSSYESGAPFEDDFSDTSLKLGYKWFQCKIHF</sequence>
<dbReference type="Pfam" id="PF01486">
    <property type="entry name" value="K-box"/>
    <property type="match status" value="1"/>
</dbReference>
<keyword evidence="2" id="KW-0221">Differentiation</keyword>
<name>A0ABC8L6H2_ERUVS</name>
<dbReference type="PRINTS" id="PR00404">
    <property type="entry name" value="MADSDOMAIN"/>
</dbReference>
<dbReference type="InterPro" id="IPR002100">
    <property type="entry name" value="TF_MADSbox"/>
</dbReference>
<feature type="domain" description="MADS-box" evidence="8">
    <location>
        <begin position="1"/>
        <end position="61"/>
    </location>
</feature>
<dbReference type="InterPro" id="IPR002487">
    <property type="entry name" value="TF_Kbox"/>
</dbReference>
<keyword evidence="7" id="KW-0539">Nucleus</keyword>
<dbReference type="SMART" id="SM00432">
    <property type="entry name" value="MADS"/>
    <property type="match status" value="1"/>
</dbReference>
<evidence type="ECO:0000259" key="8">
    <source>
        <dbReference type="PROSITE" id="PS50066"/>
    </source>
</evidence>
<dbReference type="CDD" id="cd00265">
    <property type="entry name" value="MADS_MEF2_like"/>
    <property type="match status" value="1"/>
</dbReference>
<dbReference type="GO" id="GO:0005634">
    <property type="term" value="C:nucleus"/>
    <property type="evidence" value="ECO:0007669"/>
    <property type="project" value="UniProtKB-SubCell"/>
</dbReference>
<dbReference type="PANTHER" id="PTHR48019">
    <property type="entry name" value="SERUM RESPONSE FACTOR HOMOLOG"/>
    <property type="match status" value="1"/>
</dbReference>
<dbReference type="GO" id="GO:0030154">
    <property type="term" value="P:cell differentiation"/>
    <property type="evidence" value="ECO:0007669"/>
    <property type="project" value="UniProtKB-KW"/>
</dbReference>
<dbReference type="PROSITE" id="PS50066">
    <property type="entry name" value="MADS_BOX_2"/>
    <property type="match status" value="1"/>
</dbReference>
<dbReference type="EMBL" id="CAKOAT010375154">
    <property type="protein sequence ID" value="CAH8363974.1"/>
    <property type="molecule type" value="Genomic_DNA"/>
</dbReference>
<evidence type="ECO:0000256" key="7">
    <source>
        <dbReference type="ARBA" id="ARBA00023242"/>
    </source>
</evidence>
<keyword evidence="3" id="KW-0805">Transcription regulation</keyword>
<evidence type="ECO:0000256" key="5">
    <source>
        <dbReference type="ARBA" id="ARBA00023125"/>
    </source>
</evidence>
<accession>A0ABC8L6H2</accession>
<dbReference type="Proteomes" id="UP001642260">
    <property type="component" value="Unassembled WGS sequence"/>
</dbReference>
<keyword evidence="6" id="KW-0804">Transcription</keyword>
<proteinExistence type="predicted"/>
<keyword evidence="4" id="KW-0287">Flowering</keyword>
<organism evidence="10 11">
    <name type="scientific">Eruca vesicaria subsp. sativa</name>
    <name type="common">Garden rocket</name>
    <name type="synonym">Eruca sativa</name>
    <dbReference type="NCBI Taxonomy" id="29727"/>
    <lineage>
        <taxon>Eukaryota</taxon>
        <taxon>Viridiplantae</taxon>
        <taxon>Streptophyta</taxon>
        <taxon>Embryophyta</taxon>
        <taxon>Tracheophyta</taxon>
        <taxon>Spermatophyta</taxon>
        <taxon>Magnoliopsida</taxon>
        <taxon>eudicotyledons</taxon>
        <taxon>Gunneridae</taxon>
        <taxon>Pentapetalae</taxon>
        <taxon>rosids</taxon>
        <taxon>malvids</taxon>
        <taxon>Brassicales</taxon>
        <taxon>Brassicaceae</taxon>
        <taxon>Brassiceae</taxon>
        <taxon>Eruca</taxon>
    </lineage>
</organism>
<dbReference type="GO" id="GO:0003677">
    <property type="term" value="F:DNA binding"/>
    <property type="evidence" value="ECO:0007669"/>
    <property type="project" value="UniProtKB-KW"/>
</dbReference>
<dbReference type="SUPFAM" id="SSF55455">
    <property type="entry name" value="SRF-like"/>
    <property type="match status" value="1"/>
</dbReference>
<feature type="domain" description="K-box" evidence="9">
    <location>
        <begin position="87"/>
        <end position="177"/>
    </location>
</feature>